<protein>
    <submittedName>
        <fullName evidence="2">Uncharacterized protein</fullName>
    </submittedName>
</protein>
<dbReference type="Proteomes" id="UP000095287">
    <property type="component" value="Unplaced"/>
</dbReference>
<dbReference type="WBParaSite" id="L893_g32918.t1">
    <property type="protein sequence ID" value="L893_g32918.t1"/>
    <property type="gene ID" value="L893_g32918"/>
</dbReference>
<reference evidence="2" key="1">
    <citation type="submission" date="2016-11" db="UniProtKB">
        <authorList>
            <consortium name="WormBaseParasite"/>
        </authorList>
    </citation>
    <scope>IDENTIFICATION</scope>
</reference>
<dbReference type="AlphaFoldDB" id="A0A1I8A4F8"/>
<evidence type="ECO:0000313" key="1">
    <source>
        <dbReference type="Proteomes" id="UP000095287"/>
    </source>
</evidence>
<keyword evidence="1" id="KW-1185">Reference proteome</keyword>
<name>A0A1I8A4F8_9BILA</name>
<sequence>MDRVPLRFVEEVLLQLDTKDSLYPSFWGKVAERKRPRKHARILVYFEPNTEGRFSVRSTTSLRPVALEDLDQFVLVSIHIREGFGQRTEGQYPLTKSNLKLLQRHLRRGHPCDLSLFEDLERASLVEQLCLAPSRLTRIYLFKHQPLPTAILTRNIELGTLRSLNCPSGVIVTQEVVPAVLRFVASENFKSLLLPQMSGEASKESFVKGVIDAFLSRPRRQKFEFNVSERYKRVCAPLAGEGMRGKVYVNFNSAKNLLQIYLGRYIV</sequence>
<organism evidence="1 2">
    <name type="scientific">Steinernema glaseri</name>
    <dbReference type="NCBI Taxonomy" id="37863"/>
    <lineage>
        <taxon>Eukaryota</taxon>
        <taxon>Metazoa</taxon>
        <taxon>Ecdysozoa</taxon>
        <taxon>Nematoda</taxon>
        <taxon>Chromadorea</taxon>
        <taxon>Rhabditida</taxon>
        <taxon>Tylenchina</taxon>
        <taxon>Panagrolaimomorpha</taxon>
        <taxon>Strongyloidoidea</taxon>
        <taxon>Steinernematidae</taxon>
        <taxon>Steinernema</taxon>
    </lineage>
</organism>
<evidence type="ECO:0000313" key="2">
    <source>
        <dbReference type="WBParaSite" id="L893_g32918.t1"/>
    </source>
</evidence>
<accession>A0A1I8A4F8</accession>
<proteinExistence type="predicted"/>